<sequence length="150" mass="17308">MHKKGKIMMTCLIGVILIFGIFFYFNNRQLTFNDQERAAGTQVKTVLNKNISAINAGDLSAYLATITPDKRRQTKKELGQDLQRQKTQVTLKSFKLQKVKNEHALAKVSQLQVNQRTQKKQIIETNVEFTKDGQSWFINKSILYNIMDIK</sequence>
<feature type="transmembrane region" description="Helical" evidence="1">
    <location>
        <begin position="7"/>
        <end position="25"/>
    </location>
</feature>
<evidence type="ECO:0000313" key="3">
    <source>
        <dbReference type="Proteomes" id="UP001597191"/>
    </source>
</evidence>
<evidence type="ECO:0000313" key="2">
    <source>
        <dbReference type="EMBL" id="MFD1410273.1"/>
    </source>
</evidence>
<dbReference type="RefSeq" id="WP_125646851.1">
    <property type="nucleotide sequence ID" value="NZ_JBHTOH010000014.1"/>
</dbReference>
<organism evidence="2 3">
    <name type="scientific">Lapidilactobacillus gannanensis</name>
    <dbReference type="NCBI Taxonomy" id="2486002"/>
    <lineage>
        <taxon>Bacteria</taxon>
        <taxon>Bacillati</taxon>
        <taxon>Bacillota</taxon>
        <taxon>Bacilli</taxon>
        <taxon>Lactobacillales</taxon>
        <taxon>Lactobacillaceae</taxon>
        <taxon>Lapidilactobacillus</taxon>
    </lineage>
</organism>
<gene>
    <name evidence="2" type="ORF">ACFQ4R_01370</name>
</gene>
<name>A0ABW4BKT7_9LACO</name>
<keyword evidence="1" id="KW-1133">Transmembrane helix</keyword>
<dbReference type="EMBL" id="JBHTOH010000014">
    <property type="protein sequence ID" value="MFD1410273.1"/>
    <property type="molecule type" value="Genomic_DNA"/>
</dbReference>
<dbReference type="Proteomes" id="UP001597191">
    <property type="component" value="Unassembled WGS sequence"/>
</dbReference>
<keyword evidence="3" id="KW-1185">Reference proteome</keyword>
<comment type="caution">
    <text evidence="2">The sequence shown here is derived from an EMBL/GenBank/DDBJ whole genome shotgun (WGS) entry which is preliminary data.</text>
</comment>
<proteinExistence type="predicted"/>
<keyword evidence="1" id="KW-0472">Membrane</keyword>
<evidence type="ECO:0000256" key="1">
    <source>
        <dbReference type="SAM" id="Phobius"/>
    </source>
</evidence>
<keyword evidence="1" id="KW-0812">Transmembrane</keyword>
<accession>A0ABW4BKT7</accession>
<reference evidence="3" key="1">
    <citation type="journal article" date="2019" name="Int. J. Syst. Evol. Microbiol.">
        <title>The Global Catalogue of Microorganisms (GCM) 10K type strain sequencing project: providing services to taxonomists for standard genome sequencing and annotation.</title>
        <authorList>
            <consortium name="The Broad Institute Genomics Platform"/>
            <consortium name="The Broad Institute Genome Sequencing Center for Infectious Disease"/>
            <person name="Wu L."/>
            <person name="Ma J."/>
        </authorList>
    </citation>
    <scope>NUCLEOTIDE SEQUENCE [LARGE SCALE GENOMIC DNA]</scope>
    <source>
        <strain evidence="3">CCM 8937</strain>
    </source>
</reference>
<protein>
    <submittedName>
        <fullName evidence="2">Uncharacterized protein</fullName>
    </submittedName>
</protein>